<dbReference type="KEGG" id="dtx:ATSB10_29750"/>
<dbReference type="InterPro" id="IPR051559">
    <property type="entry name" value="HIF_prolyl_hydroxylases"/>
</dbReference>
<dbReference type="AlphaFoldDB" id="A0A161J2G2"/>
<dbReference type="GO" id="GO:0071456">
    <property type="term" value="P:cellular response to hypoxia"/>
    <property type="evidence" value="ECO:0007669"/>
    <property type="project" value="TreeGrafter"/>
</dbReference>
<dbReference type="SMART" id="SM00702">
    <property type="entry name" value="P4Hc"/>
    <property type="match status" value="1"/>
</dbReference>
<keyword evidence="3" id="KW-0847">Vitamin C</keyword>
<dbReference type="Pfam" id="PF13640">
    <property type="entry name" value="2OG-FeII_Oxy_3"/>
    <property type="match status" value="1"/>
</dbReference>
<gene>
    <name evidence="8" type="ORF">ATSB10_29750</name>
</gene>
<dbReference type="STRING" id="445710.ATSB10_29750"/>
<dbReference type="GO" id="GO:0031418">
    <property type="term" value="F:L-ascorbic acid binding"/>
    <property type="evidence" value="ECO:0007669"/>
    <property type="project" value="UniProtKB-KW"/>
</dbReference>
<protein>
    <recommendedName>
        <fullName evidence="7">Fe2OG dioxygenase domain-containing protein</fullName>
    </recommendedName>
</protein>
<accession>A0A161J2G2</accession>
<keyword evidence="9" id="KW-1185">Reference proteome</keyword>
<organism evidence="8 9">
    <name type="scientific">Dyella thiooxydans</name>
    <dbReference type="NCBI Taxonomy" id="445710"/>
    <lineage>
        <taxon>Bacteria</taxon>
        <taxon>Pseudomonadati</taxon>
        <taxon>Pseudomonadota</taxon>
        <taxon>Gammaproteobacteria</taxon>
        <taxon>Lysobacterales</taxon>
        <taxon>Rhodanobacteraceae</taxon>
        <taxon>Dyella</taxon>
    </lineage>
</organism>
<evidence type="ECO:0000256" key="6">
    <source>
        <dbReference type="ARBA" id="ARBA00023004"/>
    </source>
</evidence>
<dbReference type="PANTHER" id="PTHR12907:SF26">
    <property type="entry name" value="HIF PROLYL HYDROXYLASE, ISOFORM C"/>
    <property type="match status" value="1"/>
</dbReference>
<dbReference type="InterPro" id="IPR044862">
    <property type="entry name" value="Pro_4_hyd_alph_FE2OG_OXY"/>
</dbReference>
<dbReference type="EMBL" id="CP014841">
    <property type="protein sequence ID" value="AND70429.1"/>
    <property type="molecule type" value="Genomic_DNA"/>
</dbReference>
<keyword evidence="4" id="KW-0223">Dioxygenase</keyword>
<keyword evidence="5" id="KW-0560">Oxidoreductase</keyword>
<dbReference type="InterPro" id="IPR006620">
    <property type="entry name" value="Pro_4_hyd_alph"/>
</dbReference>
<dbReference type="PATRIC" id="fig|445710.3.peg.2970"/>
<proteinExistence type="predicted"/>
<dbReference type="PROSITE" id="PS51471">
    <property type="entry name" value="FE2OG_OXY"/>
    <property type="match status" value="1"/>
</dbReference>
<evidence type="ECO:0000313" key="8">
    <source>
        <dbReference type="EMBL" id="AND70429.1"/>
    </source>
</evidence>
<feature type="domain" description="Fe2OG dioxygenase" evidence="7">
    <location>
        <begin position="102"/>
        <end position="197"/>
    </location>
</feature>
<dbReference type="InterPro" id="IPR005123">
    <property type="entry name" value="Oxoglu/Fe-dep_dioxygenase_dom"/>
</dbReference>
<dbReference type="OrthoDB" id="9783171at2"/>
<keyword evidence="2" id="KW-0479">Metal-binding</keyword>
<evidence type="ECO:0000256" key="2">
    <source>
        <dbReference type="ARBA" id="ARBA00022723"/>
    </source>
</evidence>
<evidence type="ECO:0000259" key="7">
    <source>
        <dbReference type="PROSITE" id="PS51471"/>
    </source>
</evidence>
<evidence type="ECO:0000256" key="4">
    <source>
        <dbReference type="ARBA" id="ARBA00022964"/>
    </source>
</evidence>
<dbReference type="RefSeq" id="WP_063673464.1">
    <property type="nucleotide sequence ID" value="NZ_CP014841.1"/>
</dbReference>
<keyword evidence="6" id="KW-0408">Iron</keyword>
<dbReference type="Proteomes" id="UP000077255">
    <property type="component" value="Chromosome"/>
</dbReference>
<evidence type="ECO:0000256" key="5">
    <source>
        <dbReference type="ARBA" id="ARBA00023002"/>
    </source>
</evidence>
<name>A0A161J2G2_9GAMM</name>
<evidence type="ECO:0000256" key="3">
    <source>
        <dbReference type="ARBA" id="ARBA00022896"/>
    </source>
</evidence>
<dbReference type="Gene3D" id="2.60.120.620">
    <property type="entry name" value="q2cbj1_9rhob like domain"/>
    <property type="match status" value="1"/>
</dbReference>
<evidence type="ECO:0000256" key="1">
    <source>
        <dbReference type="ARBA" id="ARBA00001961"/>
    </source>
</evidence>
<dbReference type="PANTHER" id="PTHR12907">
    <property type="entry name" value="EGL NINE HOMOLOG-RELATED"/>
    <property type="match status" value="1"/>
</dbReference>
<comment type="cofactor">
    <cofactor evidence="1">
        <name>L-ascorbate</name>
        <dbReference type="ChEBI" id="CHEBI:38290"/>
    </cofactor>
</comment>
<dbReference type="GO" id="GO:0031543">
    <property type="term" value="F:peptidyl-proline dioxygenase activity"/>
    <property type="evidence" value="ECO:0007669"/>
    <property type="project" value="TreeGrafter"/>
</dbReference>
<dbReference type="GO" id="GO:0008198">
    <property type="term" value="F:ferrous iron binding"/>
    <property type="evidence" value="ECO:0007669"/>
    <property type="project" value="TreeGrafter"/>
</dbReference>
<evidence type="ECO:0000313" key="9">
    <source>
        <dbReference type="Proteomes" id="UP000077255"/>
    </source>
</evidence>
<sequence length="204" mass="22559">MTTLADRFQAAADALAVDGWCVLGQLLPAEATAALAAECAAMHTAHRMTPARVGTGQSAPALRGDHTRWFEMNALSAAQQPFVEAIETLRHTLNRSLMLGLVESEAHYAVYPPGARYARHLDQLRGRDARVVSAVYYLNADWEPEDGGALRLYLDDDRTHDVLPRAGTLALFLSDRFEHEVLPATHERMSIACWMRRREPGALP</sequence>
<reference evidence="8 9" key="1">
    <citation type="submission" date="2016-02" db="EMBL/GenBank/DDBJ databases">
        <title>Complete genome sequencing and analysis of ATSB10, Dyella thiooxydans isolated from rhizosphere soil of sunflower (Helianthus annuus L.).</title>
        <authorList>
            <person name="Lee Y."/>
            <person name="Hwangbo K."/>
            <person name="Chung H."/>
            <person name="Yoo J."/>
            <person name="Kim K.Y."/>
            <person name="Sa T.M."/>
            <person name="Um Y."/>
            <person name="Madhaiyan M."/>
        </authorList>
    </citation>
    <scope>NUCLEOTIDE SEQUENCE [LARGE SCALE GENOMIC DNA]</scope>
    <source>
        <strain evidence="8 9">ATSB10</strain>
    </source>
</reference>